<dbReference type="PANTHER" id="PTHR33175">
    <property type="entry name" value="DNA-BINDING PROTEIN HU"/>
    <property type="match status" value="1"/>
</dbReference>
<dbReference type="InterPro" id="IPR010992">
    <property type="entry name" value="IHF-like_DNA-bd_dom_sf"/>
</dbReference>
<keyword evidence="1" id="KW-0238">DNA-binding</keyword>
<protein>
    <submittedName>
        <fullName evidence="3">DNA binding protein</fullName>
    </submittedName>
</protein>
<dbReference type="Gene3D" id="4.10.520.10">
    <property type="entry name" value="IHF-like DNA-binding proteins"/>
    <property type="match status" value="1"/>
</dbReference>
<name>A0A8S5S1I4_9CAUD</name>
<evidence type="ECO:0000313" key="3">
    <source>
        <dbReference type="EMBL" id="DAF44876.1"/>
    </source>
</evidence>
<dbReference type="Pfam" id="PF00216">
    <property type="entry name" value="Bac_DNA_binding"/>
    <property type="match status" value="1"/>
</dbReference>
<comment type="similarity">
    <text evidence="2">Belongs to the bacterial histone-like protein family.</text>
</comment>
<dbReference type="InterPro" id="IPR000119">
    <property type="entry name" value="Hist_DNA-bd"/>
</dbReference>
<dbReference type="PROSITE" id="PS00045">
    <property type="entry name" value="HISTONE_LIKE"/>
    <property type="match status" value="1"/>
</dbReference>
<dbReference type="InterPro" id="IPR020816">
    <property type="entry name" value="Histone-like_DNA-bd_CS"/>
</dbReference>
<evidence type="ECO:0000256" key="2">
    <source>
        <dbReference type="RuleBase" id="RU003939"/>
    </source>
</evidence>
<dbReference type="GO" id="GO:0030527">
    <property type="term" value="F:structural constituent of chromatin"/>
    <property type="evidence" value="ECO:0007669"/>
    <property type="project" value="InterPro"/>
</dbReference>
<dbReference type="PANTHER" id="PTHR33175:SF3">
    <property type="entry name" value="DNA-BINDING PROTEIN HU-BETA"/>
    <property type="match status" value="1"/>
</dbReference>
<dbReference type="SUPFAM" id="SSF47729">
    <property type="entry name" value="IHF-like DNA-binding proteins"/>
    <property type="match status" value="1"/>
</dbReference>
<reference evidence="3" key="1">
    <citation type="journal article" date="2021" name="Proc. Natl. Acad. Sci. U.S.A.">
        <title>A Catalog of Tens of Thousands of Viruses from Human Metagenomes Reveals Hidden Associations with Chronic Diseases.</title>
        <authorList>
            <person name="Tisza M.J."/>
            <person name="Buck C.B."/>
        </authorList>
    </citation>
    <scope>NUCLEOTIDE SEQUENCE</scope>
    <source>
        <strain evidence="3">CtCIv11</strain>
    </source>
</reference>
<dbReference type="GO" id="GO:0003677">
    <property type="term" value="F:DNA binding"/>
    <property type="evidence" value="ECO:0007669"/>
    <property type="project" value="UniProtKB-KW"/>
</dbReference>
<dbReference type="PRINTS" id="PR01727">
    <property type="entry name" value="DNABINDINGHU"/>
</dbReference>
<sequence>MNKTDLVKVVKDTVSETLEGVTAKDTAIFVDATIKAIQDAVVAGDKVSIVGFGTFETTERAARMGRNPQTGEDMEIPASKAPKFKAGKAFKDAVKNA</sequence>
<evidence type="ECO:0000256" key="1">
    <source>
        <dbReference type="ARBA" id="ARBA00023125"/>
    </source>
</evidence>
<dbReference type="SMART" id="SM00411">
    <property type="entry name" value="BHL"/>
    <property type="match status" value="1"/>
</dbReference>
<organism evidence="3">
    <name type="scientific">Siphoviridae sp. ctCIv11</name>
    <dbReference type="NCBI Taxonomy" id="2827806"/>
    <lineage>
        <taxon>Viruses</taxon>
        <taxon>Duplodnaviria</taxon>
        <taxon>Heunggongvirae</taxon>
        <taxon>Uroviricota</taxon>
        <taxon>Caudoviricetes</taxon>
    </lineage>
</organism>
<proteinExistence type="inferred from homology"/>
<dbReference type="CDD" id="cd13831">
    <property type="entry name" value="HU"/>
    <property type="match status" value="1"/>
</dbReference>
<dbReference type="EMBL" id="BK032513">
    <property type="protein sequence ID" value="DAF44876.1"/>
    <property type="molecule type" value="Genomic_DNA"/>
</dbReference>
<accession>A0A8S5S1I4</accession>